<protein>
    <submittedName>
        <fullName evidence="1">Uncharacterized protein</fullName>
    </submittedName>
</protein>
<accession>A0A8X6Y9G6</accession>
<sequence>MAGSKAKFCYSIPFSPVRNILNKIPPVQPIGMPDFDAMPESIDNLNAKALPECTKGEVDVHPPGTPVLRISSVAATSVKLEWTAPDSTPIQGKR</sequence>
<evidence type="ECO:0000313" key="2">
    <source>
        <dbReference type="Proteomes" id="UP000886998"/>
    </source>
</evidence>
<evidence type="ECO:0000313" key="1">
    <source>
        <dbReference type="EMBL" id="GFY66677.1"/>
    </source>
</evidence>
<organism evidence="1 2">
    <name type="scientific">Trichonephila inaurata madagascariensis</name>
    <dbReference type="NCBI Taxonomy" id="2747483"/>
    <lineage>
        <taxon>Eukaryota</taxon>
        <taxon>Metazoa</taxon>
        <taxon>Ecdysozoa</taxon>
        <taxon>Arthropoda</taxon>
        <taxon>Chelicerata</taxon>
        <taxon>Arachnida</taxon>
        <taxon>Araneae</taxon>
        <taxon>Araneomorphae</taxon>
        <taxon>Entelegynae</taxon>
        <taxon>Araneoidea</taxon>
        <taxon>Nephilidae</taxon>
        <taxon>Trichonephila</taxon>
        <taxon>Trichonephila inaurata</taxon>
    </lineage>
</organism>
<gene>
    <name evidence="1" type="ORF">TNIN_489441</name>
</gene>
<dbReference type="Proteomes" id="UP000886998">
    <property type="component" value="Unassembled WGS sequence"/>
</dbReference>
<dbReference type="AlphaFoldDB" id="A0A8X6Y9G6"/>
<keyword evidence="2" id="KW-1185">Reference proteome</keyword>
<name>A0A8X6Y9G6_9ARAC</name>
<proteinExistence type="predicted"/>
<dbReference type="EMBL" id="BMAV01016187">
    <property type="protein sequence ID" value="GFY66677.1"/>
    <property type="molecule type" value="Genomic_DNA"/>
</dbReference>
<reference evidence="1" key="1">
    <citation type="submission" date="2020-08" db="EMBL/GenBank/DDBJ databases">
        <title>Multicomponent nature underlies the extraordinary mechanical properties of spider dragline silk.</title>
        <authorList>
            <person name="Kono N."/>
            <person name="Nakamura H."/>
            <person name="Mori M."/>
            <person name="Yoshida Y."/>
            <person name="Ohtoshi R."/>
            <person name="Malay A.D."/>
            <person name="Moran D.A.P."/>
            <person name="Tomita M."/>
            <person name="Numata K."/>
            <person name="Arakawa K."/>
        </authorList>
    </citation>
    <scope>NUCLEOTIDE SEQUENCE</scope>
</reference>
<comment type="caution">
    <text evidence="1">The sequence shown here is derived from an EMBL/GenBank/DDBJ whole genome shotgun (WGS) entry which is preliminary data.</text>
</comment>